<dbReference type="HOGENOM" id="CLU_046261_0_0_7"/>
<name>I3XUB8_SULBS</name>
<dbReference type="AlphaFoldDB" id="I3XUB8"/>
<dbReference type="InterPro" id="IPR021352">
    <property type="entry name" value="DUF2971"/>
</dbReference>
<dbReference type="eggNOG" id="ENOG502ZB96">
    <property type="taxonomic scope" value="Bacteria"/>
</dbReference>
<evidence type="ECO:0008006" key="3">
    <source>
        <dbReference type="Google" id="ProtNLM"/>
    </source>
</evidence>
<proteinExistence type="predicted"/>
<sequence length="499" mass="60115">MKKIFYRIRNLNSLLGKYKELENQEIFFQTPEKLNDPMEGFMDFVFDGDEIVWRNFFEHYIYCLNSVFMLYYKIIGEKFIFSNDIIPIFHNLYDVRQSSTYIELQDIPKIFFDLYGDLIDKISKRTTAITKNEFLNYLYTFNYDLLEIIQKVYEAKGLMPKREQFIEIDKNKIQEMIKAIDALEELQNEYGVEKVNIIHQNNKSWYDKLMLELSCVSKIDQNTPNKYFIMNFHTHYLEALQKLAYPKIYVASFLEDYHNSSVWGNYGENHSGVCLIFEADENNSLNFLNVLSGNTQTKQSMRFQKVNYDGNFEEINFFESFGLSTEPTVNSWYMDENKNKSNLFDEVINNQEKWRDVFWSKLENNKLIKTKDWSYENEYRITWHRLQNYDIEENYRKLKYDFNSLKGLIFGIKTPLEKKCEIIEIIKKKCMEHERCEFEFYQAYYCNNNKDVRKGKLNIDIGVTQESIRTKLNLEFLQHKYKAIELENRLNKIMGIKDE</sequence>
<dbReference type="Proteomes" id="UP000006176">
    <property type="component" value="Chromosome"/>
</dbReference>
<evidence type="ECO:0000313" key="1">
    <source>
        <dbReference type="EMBL" id="AFL67542.1"/>
    </source>
</evidence>
<dbReference type="KEGG" id="sba:Sulba_0215"/>
<dbReference type="Pfam" id="PF11185">
    <property type="entry name" value="DUF2971"/>
    <property type="match status" value="1"/>
</dbReference>
<evidence type="ECO:0000313" key="2">
    <source>
        <dbReference type="Proteomes" id="UP000006176"/>
    </source>
</evidence>
<dbReference type="RefSeq" id="WP_014768426.1">
    <property type="nucleotide sequence ID" value="NC_018002.1"/>
</dbReference>
<dbReference type="EMBL" id="CP003333">
    <property type="protein sequence ID" value="AFL67542.1"/>
    <property type="molecule type" value="Genomic_DNA"/>
</dbReference>
<dbReference type="PATRIC" id="fig|760154.4.peg.212"/>
<gene>
    <name evidence="1" type="ordered locus">Sulba_0215</name>
</gene>
<dbReference type="OrthoDB" id="190848at2"/>
<accession>I3XUB8</accession>
<keyword evidence="2" id="KW-1185">Reference proteome</keyword>
<organism evidence="1 2">
    <name type="scientific">Sulfurospirillum barnesii (strain ATCC 700032 / DSM 10660 / SES-3)</name>
    <dbReference type="NCBI Taxonomy" id="760154"/>
    <lineage>
        <taxon>Bacteria</taxon>
        <taxon>Pseudomonadati</taxon>
        <taxon>Campylobacterota</taxon>
        <taxon>Epsilonproteobacteria</taxon>
        <taxon>Campylobacterales</taxon>
        <taxon>Sulfurospirillaceae</taxon>
        <taxon>Sulfurospirillum</taxon>
    </lineage>
</organism>
<protein>
    <recommendedName>
        <fullName evidence="3">DUF2971 domain-containing protein</fullName>
    </recommendedName>
</protein>
<reference evidence="1 2" key="1">
    <citation type="submission" date="2012-06" db="EMBL/GenBank/DDBJ databases">
        <title>Complete sequence of Sulfurospirillum barnesii SES-3.</title>
        <authorList>
            <consortium name="US DOE Joint Genome Institute"/>
            <person name="Lucas S."/>
            <person name="Han J."/>
            <person name="Lapidus A."/>
            <person name="Cheng J.-F."/>
            <person name="Goodwin L."/>
            <person name="Pitluck S."/>
            <person name="Peters L."/>
            <person name="Ovchinnikova G."/>
            <person name="Lu M."/>
            <person name="Detter J.C."/>
            <person name="Han C."/>
            <person name="Tapia R."/>
            <person name="Land M."/>
            <person name="Hauser L."/>
            <person name="Kyrpides N."/>
            <person name="Ivanova N."/>
            <person name="Pagani I."/>
            <person name="Stolz J."/>
            <person name="Arkin A."/>
            <person name="Dehal P."/>
            <person name="Oremland R."/>
            <person name="Saltikov C."/>
            <person name="Basu P."/>
            <person name="Hollibaugh J."/>
            <person name="Newman D."/>
            <person name="Stolyar S."/>
            <person name="Hazen T."/>
            <person name="Woyke T."/>
        </authorList>
    </citation>
    <scope>NUCLEOTIDE SEQUENCE [LARGE SCALE GENOMIC DNA]</scope>
    <source>
        <strain evidence="2">ATCC 700032 / DSM 10660 / SES-3</strain>
    </source>
</reference>